<dbReference type="InterPro" id="IPR018713">
    <property type="entry name" value="MPAB/Lcp_cat_dom"/>
</dbReference>
<evidence type="ECO:0000313" key="2">
    <source>
        <dbReference type="EMBL" id="CAA9291550.1"/>
    </source>
</evidence>
<accession>A0A6J4JZR3</accession>
<dbReference type="Pfam" id="PF09995">
    <property type="entry name" value="MPAB_Lcp_cat"/>
    <property type="match status" value="1"/>
</dbReference>
<feature type="domain" description="ER-bound oxygenase mpaB/mpaB'/Rubber oxygenase catalytic" evidence="1">
    <location>
        <begin position="26"/>
        <end position="206"/>
    </location>
</feature>
<proteinExistence type="predicted"/>
<dbReference type="GO" id="GO:0016491">
    <property type="term" value="F:oxidoreductase activity"/>
    <property type="evidence" value="ECO:0007669"/>
    <property type="project" value="InterPro"/>
</dbReference>
<gene>
    <name evidence="2" type="ORF">AVDCRST_MAG63-4375</name>
</gene>
<reference evidence="2" key="1">
    <citation type="submission" date="2020-02" db="EMBL/GenBank/DDBJ databases">
        <authorList>
            <person name="Meier V. D."/>
        </authorList>
    </citation>
    <scope>NUCLEOTIDE SEQUENCE</scope>
    <source>
        <strain evidence="2">AVDCRST_MAG63</strain>
    </source>
</reference>
<name>A0A6J4JZR3_9BACT</name>
<sequence length="238" mass="27942">MLFVFAGAAAEFALNRAVDWLFFTGSLPADPMARLLSTARFVKEIVFVEEAVARRTLERIRSIHQAVEDERGEQIPPWAHRDVLYLLIDYSERAYQLLHRPLTVQEKDDLYAVFWRVGSGLHIPELPRNYATWQQDRGRHLLRDLAYSDYTAELYARYQRQLGPWRLALLRQVQALLAPDRVARLLDLKAWPGSRHLIRVYRPLVRMGLRPLIRRLLLPRDYIEEVQQMDETATVPTR</sequence>
<dbReference type="EMBL" id="CADCTO010000613">
    <property type="protein sequence ID" value="CAA9291550.1"/>
    <property type="molecule type" value="Genomic_DNA"/>
</dbReference>
<protein>
    <recommendedName>
        <fullName evidence="1">ER-bound oxygenase mpaB/mpaB'/Rubber oxygenase catalytic domain-containing protein</fullName>
    </recommendedName>
</protein>
<organism evidence="2">
    <name type="scientific">uncultured Armatimonadetes bacterium</name>
    <dbReference type="NCBI Taxonomy" id="157466"/>
    <lineage>
        <taxon>Bacteria</taxon>
        <taxon>Bacillati</taxon>
        <taxon>Armatimonadota</taxon>
        <taxon>environmental samples</taxon>
    </lineage>
</organism>
<evidence type="ECO:0000259" key="1">
    <source>
        <dbReference type="Pfam" id="PF09995"/>
    </source>
</evidence>
<dbReference type="AlphaFoldDB" id="A0A6J4JZR3"/>